<organism evidence="7 8">
    <name type="scientific">Tengunoibacter tsumagoiensis</name>
    <dbReference type="NCBI Taxonomy" id="2014871"/>
    <lineage>
        <taxon>Bacteria</taxon>
        <taxon>Bacillati</taxon>
        <taxon>Chloroflexota</taxon>
        <taxon>Ktedonobacteria</taxon>
        <taxon>Ktedonobacterales</taxon>
        <taxon>Dictyobacteraceae</taxon>
        <taxon>Tengunoibacter</taxon>
    </lineage>
</organism>
<keyword evidence="2 5" id="KW-0560">Oxidoreductase</keyword>
<keyword evidence="8" id="KW-1185">Reference proteome</keyword>
<accession>A0A402A3N0</accession>
<dbReference type="InterPro" id="IPR036509">
    <property type="entry name" value="Met_Sox_Rdtase_MsrA_sf"/>
</dbReference>
<dbReference type="GO" id="GO:0033744">
    <property type="term" value="F:L-methionine:thioredoxin-disulfide S-oxidoreductase activity"/>
    <property type="evidence" value="ECO:0007669"/>
    <property type="project" value="RHEA"/>
</dbReference>
<sequence>MAIEKATFAAGCFWGVEAAFRQIKGVKATAVGYEGGSYPDPTYRDVCTDKTGHAEVVEVEYDPAEVSYEQLLQVFWENHNPTTLNRQGFDIGTQYRSGIFYHSPEQKAVAEASKATLQSSGKFRKPIVTEIVPASTFYRAEEYHQQYLEKRGQSSCHF</sequence>
<gene>
    <name evidence="5 7" type="primary">msrA</name>
    <name evidence="7" type="ORF">KTT_35410</name>
</gene>
<dbReference type="RefSeq" id="WP_174719963.1">
    <property type="nucleotide sequence ID" value="NZ_BIFR01000001.1"/>
</dbReference>
<proteinExistence type="inferred from homology"/>
<dbReference type="HAMAP" id="MF_01401">
    <property type="entry name" value="MsrA"/>
    <property type="match status" value="1"/>
</dbReference>
<dbReference type="Pfam" id="PF01625">
    <property type="entry name" value="PMSR"/>
    <property type="match status" value="1"/>
</dbReference>
<dbReference type="Gene3D" id="3.30.1060.10">
    <property type="entry name" value="Peptide methionine sulphoxide reductase MsrA"/>
    <property type="match status" value="1"/>
</dbReference>
<comment type="catalytic activity">
    <reaction evidence="3 5">
        <text>L-methionyl-[protein] + [thioredoxin]-disulfide + H2O = L-methionyl-(S)-S-oxide-[protein] + [thioredoxin]-dithiol</text>
        <dbReference type="Rhea" id="RHEA:14217"/>
        <dbReference type="Rhea" id="RHEA-COMP:10698"/>
        <dbReference type="Rhea" id="RHEA-COMP:10700"/>
        <dbReference type="Rhea" id="RHEA-COMP:12313"/>
        <dbReference type="Rhea" id="RHEA-COMP:12315"/>
        <dbReference type="ChEBI" id="CHEBI:15377"/>
        <dbReference type="ChEBI" id="CHEBI:16044"/>
        <dbReference type="ChEBI" id="CHEBI:29950"/>
        <dbReference type="ChEBI" id="CHEBI:44120"/>
        <dbReference type="ChEBI" id="CHEBI:50058"/>
        <dbReference type="EC" id="1.8.4.11"/>
    </reaction>
</comment>
<feature type="active site" evidence="5">
    <location>
        <position position="12"/>
    </location>
</feature>
<reference evidence="8" key="1">
    <citation type="submission" date="2018-12" db="EMBL/GenBank/DDBJ databases">
        <title>Tengunoibacter tsumagoiensis gen. nov., sp. nov., Dictyobacter kobayashii sp. nov., D. alpinus sp. nov., and D. joshuensis sp. nov. and description of Dictyobacteraceae fam. nov. within the order Ktedonobacterales isolated from Tengu-no-mugimeshi.</title>
        <authorList>
            <person name="Wang C.M."/>
            <person name="Zheng Y."/>
            <person name="Sakai Y."/>
            <person name="Toyoda A."/>
            <person name="Minakuchi Y."/>
            <person name="Abe K."/>
            <person name="Yokota A."/>
            <person name="Yabe S."/>
        </authorList>
    </citation>
    <scope>NUCLEOTIDE SEQUENCE [LARGE SCALE GENOMIC DNA]</scope>
    <source>
        <strain evidence="8">Uno3</strain>
    </source>
</reference>
<comment type="similarity">
    <text evidence="1 5">Belongs to the MsrA Met sulfoxide reductase family.</text>
</comment>
<comment type="catalytic activity">
    <reaction evidence="4 5">
        <text>[thioredoxin]-disulfide + L-methionine + H2O = L-methionine (S)-S-oxide + [thioredoxin]-dithiol</text>
        <dbReference type="Rhea" id="RHEA:19993"/>
        <dbReference type="Rhea" id="RHEA-COMP:10698"/>
        <dbReference type="Rhea" id="RHEA-COMP:10700"/>
        <dbReference type="ChEBI" id="CHEBI:15377"/>
        <dbReference type="ChEBI" id="CHEBI:29950"/>
        <dbReference type="ChEBI" id="CHEBI:50058"/>
        <dbReference type="ChEBI" id="CHEBI:57844"/>
        <dbReference type="ChEBI" id="CHEBI:58772"/>
        <dbReference type="EC" id="1.8.4.11"/>
    </reaction>
</comment>
<dbReference type="NCBIfam" id="TIGR00401">
    <property type="entry name" value="msrA"/>
    <property type="match status" value="1"/>
</dbReference>
<dbReference type="InterPro" id="IPR002569">
    <property type="entry name" value="Met_Sox_Rdtase_MsrA_dom"/>
</dbReference>
<evidence type="ECO:0000256" key="4">
    <source>
        <dbReference type="ARBA" id="ARBA00048782"/>
    </source>
</evidence>
<dbReference type="GO" id="GO:0008113">
    <property type="term" value="F:peptide-methionine (S)-S-oxide reductase activity"/>
    <property type="evidence" value="ECO:0007669"/>
    <property type="project" value="UniProtKB-UniRule"/>
</dbReference>
<evidence type="ECO:0000313" key="8">
    <source>
        <dbReference type="Proteomes" id="UP000287352"/>
    </source>
</evidence>
<dbReference type="AlphaFoldDB" id="A0A402A3N0"/>
<evidence type="ECO:0000259" key="6">
    <source>
        <dbReference type="Pfam" id="PF01625"/>
    </source>
</evidence>
<evidence type="ECO:0000256" key="3">
    <source>
        <dbReference type="ARBA" id="ARBA00047806"/>
    </source>
</evidence>
<dbReference type="PANTHER" id="PTHR43774:SF1">
    <property type="entry name" value="PEPTIDE METHIONINE SULFOXIDE REDUCTASE MSRA 2"/>
    <property type="match status" value="1"/>
</dbReference>
<name>A0A402A3N0_9CHLR</name>
<comment type="function">
    <text evidence="5">Has an important function as a repair enzyme for proteins that have been inactivated by oxidation. Catalyzes the reversible oxidation-reduction of methionine sulfoxide in proteins to methionine.</text>
</comment>
<dbReference type="EMBL" id="BIFR01000001">
    <property type="protein sequence ID" value="GCE13682.1"/>
    <property type="molecule type" value="Genomic_DNA"/>
</dbReference>
<protein>
    <recommendedName>
        <fullName evidence="5">Peptide methionine sulfoxide reductase MsrA</fullName>
        <shortName evidence="5">Protein-methionine-S-oxide reductase</shortName>
        <ecNumber evidence="5">1.8.4.11</ecNumber>
    </recommendedName>
    <alternativeName>
        <fullName evidence="5">Peptide-methionine (S)-S-oxide reductase</fullName>
        <shortName evidence="5">Peptide Met(O) reductase</shortName>
    </alternativeName>
</protein>
<dbReference type="SUPFAM" id="SSF55068">
    <property type="entry name" value="Peptide methionine sulfoxide reductase"/>
    <property type="match status" value="1"/>
</dbReference>
<evidence type="ECO:0000256" key="1">
    <source>
        <dbReference type="ARBA" id="ARBA00005591"/>
    </source>
</evidence>
<feature type="domain" description="Peptide methionine sulphoxide reductase MsrA" evidence="6">
    <location>
        <begin position="5"/>
        <end position="157"/>
    </location>
</feature>
<dbReference type="FunFam" id="3.30.1060.10:FF:000002">
    <property type="entry name" value="Peptide methionine sulfoxide reductase"/>
    <property type="match status" value="1"/>
</dbReference>
<evidence type="ECO:0000256" key="2">
    <source>
        <dbReference type="ARBA" id="ARBA00023002"/>
    </source>
</evidence>
<dbReference type="PANTHER" id="PTHR43774">
    <property type="entry name" value="PEPTIDE METHIONINE SULFOXIDE REDUCTASE"/>
    <property type="match status" value="1"/>
</dbReference>
<dbReference type="EC" id="1.8.4.11" evidence="5"/>
<dbReference type="Proteomes" id="UP000287352">
    <property type="component" value="Unassembled WGS sequence"/>
</dbReference>
<evidence type="ECO:0000256" key="5">
    <source>
        <dbReference type="HAMAP-Rule" id="MF_01401"/>
    </source>
</evidence>
<evidence type="ECO:0000313" key="7">
    <source>
        <dbReference type="EMBL" id="GCE13682.1"/>
    </source>
</evidence>
<comment type="caution">
    <text evidence="7">The sequence shown here is derived from an EMBL/GenBank/DDBJ whole genome shotgun (WGS) entry which is preliminary data.</text>
</comment>